<evidence type="ECO:0000313" key="1">
    <source>
        <dbReference type="EMBL" id="KKN88825.1"/>
    </source>
</evidence>
<gene>
    <name evidence="1" type="ORF">LCGC14_0244320</name>
</gene>
<sequence>MPRPKKELKNSHVTVDNDTEEPLSIIVSSLHKVADGFDQINESGLKRRAIVLLLHDATGVGKKDIMSILDAAPLLVERYTNPS</sequence>
<dbReference type="AlphaFoldDB" id="A0A0F9U6K5"/>
<protein>
    <submittedName>
        <fullName evidence="1">Uncharacterized protein</fullName>
    </submittedName>
</protein>
<proteinExistence type="predicted"/>
<organism evidence="1">
    <name type="scientific">marine sediment metagenome</name>
    <dbReference type="NCBI Taxonomy" id="412755"/>
    <lineage>
        <taxon>unclassified sequences</taxon>
        <taxon>metagenomes</taxon>
        <taxon>ecological metagenomes</taxon>
    </lineage>
</organism>
<reference evidence="1" key="1">
    <citation type="journal article" date="2015" name="Nature">
        <title>Complex archaea that bridge the gap between prokaryotes and eukaryotes.</title>
        <authorList>
            <person name="Spang A."/>
            <person name="Saw J.H."/>
            <person name="Jorgensen S.L."/>
            <person name="Zaremba-Niedzwiedzka K."/>
            <person name="Martijn J."/>
            <person name="Lind A.E."/>
            <person name="van Eijk R."/>
            <person name="Schleper C."/>
            <person name="Guy L."/>
            <person name="Ettema T.J."/>
        </authorList>
    </citation>
    <scope>NUCLEOTIDE SEQUENCE</scope>
</reference>
<dbReference type="EMBL" id="LAZR01000125">
    <property type="protein sequence ID" value="KKN88825.1"/>
    <property type="molecule type" value="Genomic_DNA"/>
</dbReference>
<name>A0A0F9U6K5_9ZZZZ</name>
<comment type="caution">
    <text evidence="1">The sequence shown here is derived from an EMBL/GenBank/DDBJ whole genome shotgun (WGS) entry which is preliminary data.</text>
</comment>
<accession>A0A0F9U6K5</accession>